<accession>A0A2T6B2K2</accession>
<proteinExistence type="predicted"/>
<dbReference type="OrthoDB" id="9805924at2"/>
<comment type="caution">
    <text evidence="2">The sequence shown here is derived from an EMBL/GenBank/DDBJ whole genome shotgun (WGS) entry which is preliminary data.</text>
</comment>
<organism evidence="2 3">
    <name type="scientific">Allosediminivita pacifica</name>
    <dbReference type="NCBI Taxonomy" id="1267769"/>
    <lineage>
        <taxon>Bacteria</taxon>
        <taxon>Pseudomonadati</taxon>
        <taxon>Pseudomonadota</taxon>
        <taxon>Alphaproteobacteria</taxon>
        <taxon>Rhodobacterales</taxon>
        <taxon>Paracoccaceae</taxon>
        <taxon>Allosediminivita</taxon>
    </lineage>
</organism>
<dbReference type="Pfam" id="PF00583">
    <property type="entry name" value="Acetyltransf_1"/>
    <property type="match status" value="1"/>
</dbReference>
<dbReference type="Proteomes" id="UP000244069">
    <property type="component" value="Unassembled WGS sequence"/>
</dbReference>
<dbReference type="InterPro" id="IPR016181">
    <property type="entry name" value="Acyl_CoA_acyltransferase"/>
</dbReference>
<dbReference type="AlphaFoldDB" id="A0A2T6B2K2"/>
<dbReference type="SUPFAM" id="SSF55729">
    <property type="entry name" value="Acyl-CoA N-acyltransferases (Nat)"/>
    <property type="match status" value="1"/>
</dbReference>
<dbReference type="EMBL" id="QBKN01000005">
    <property type="protein sequence ID" value="PTX50253.1"/>
    <property type="molecule type" value="Genomic_DNA"/>
</dbReference>
<dbReference type="PROSITE" id="PS51186">
    <property type="entry name" value="GNAT"/>
    <property type="match status" value="1"/>
</dbReference>
<evidence type="ECO:0000313" key="2">
    <source>
        <dbReference type="EMBL" id="PTX50253.1"/>
    </source>
</evidence>
<evidence type="ECO:0000259" key="1">
    <source>
        <dbReference type="PROSITE" id="PS51186"/>
    </source>
</evidence>
<feature type="domain" description="N-acetyltransferase" evidence="1">
    <location>
        <begin position="6"/>
        <end position="148"/>
    </location>
</feature>
<reference evidence="2 3" key="1">
    <citation type="submission" date="2018-04" db="EMBL/GenBank/DDBJ databases">
        <title>Genomic Encyclopedia of Archaeal and Bacterial Type Strains, Phase II (KMG-II): from individual species to whole genera.</title>
        <authorList>
            <person name="Goeker M."/>
        </authorList>
    </citation>
    <scope>NUCLEOTIDE SEQUENCE [LARGE SCALE GENOMIC DNA]</scope>
    <source>
        <strain evidence="2 3">DSM 29329</strain>
    </source>
</reference>
<dbReference type="CDD" id="cd04301">
    <property type="entry name" value="NAT_SF"/>
    <property type="match status" value="1"/>
</dbReference>
<sequence length="148" mass="16353">MKSLHLAGPDDIEKLLPMVAALHEETGLPSNDDHRREAVVPLLEGAPHGAIWLIGPRRAPVGYICISFGWSIEFGGLEGRIIEVFVRQAVRGRGMGTEAVYEIAKALKQGGVTALHLQVAPEDERNRRLFARAHFVERTDELLMTLPL</sequence>
<keyword evidence="3" id="KW-1185">Reference proteome</keyword>
<dbReference type="GO" id="GO:0016747">
    <property type="term" value="F:acyltransferase activity, transferring groups other than amino-acyl groups"/>
    <property type="evidence" value="ECO:0007669"/>
    <property type="project" value="InterPro"/>
</dbReference>
<keyword evidence="2" id="KW-0808">Transferase</keyword>
<name>A0A2T6B2K2_9RHOB</name>
<protein>
    <submittedName>
        <fullName evidence="2">Acetyltransferase (GNAT) family protein</fullName>
    </submittedName>
</protein>
<gene>
    <name evidence="2" type="ORF">C8N44_105113</name>
</gene>
<dbReference type="InterPro" id="IPR000182">
    <property type="entry name" value="GNAT_dom"/>
</dbReference>
<dbReference type="Gene3D" id="3.40.630.30">
    <property type="match status" value="1"/>
</dbReference>
<evidence type="ECO:0000313" key="3">
    <source>
        <dbReference type="Proteomes" id="UP000244069"/>
    </source>
</evidence>